<dbReference type="CGD" id="CAL0000165443">
    <property type="gene designation" value="Cd36_86520"/>
</dbReference>
<dbReference type="HOGENOM" id="CLU_061844_0_0_1"/>
<dbReference type="VEuPathDB" id="FungiDB:CD36_86520"/>
<dbReference type="Proteomes" id="UP000002605">
    <property type="component" value="Chromosome 3"/>
</dbReference>
<dbReference type="GO" id="GO:0005675">
    <property type="term" value="C:transcription factor TFIIH holo complex"/>
    <property type="evidence" value="ECO:0007669"/>
    <property type="project" value="TreeGrafter"/>
</dbReference>
<proteinExistence type="predicted"/>
<dbReference type="GeneID" id="8046941"/>
<protein>
    <submittedName>
        <fullName evidence="3">Uncharacterized protein yor352w homologue, putative</fullName>
    </submittedName>
</protein>
<dbReference type="AlphaFoldDB" id="B9WEN6"/>
<name>B9WEN6_CANDC</name>
<dbReference type="PANTHER" id="PTHR37781:SF1">
    <property type="entry name" value="ADR380WP"/>
    <property type="match status" value="1"/>
</dbReference>
<feature type="compositionally biased region" description="Polar residues" evidence="1">
    <location>
        <begin position="79"/>
        <end position="92"/>
    </location>
</feature>
<dbReference type="RefSeq" id="XP_002419553.1">
    <property type="nucleotide sequence ID" value="XM_002419508.1"/>
</dbReference>
<dbReference type="PANTHER" id="PTHR37781">
    <property type="entry name" value="TFIIH COMPLEX SUBUNIT"/>
    <property type="match status" value="1"/>
</dbReference>
<organism evidence="3 4">
    <name type="scientific">Candida dubliniensis (strain CD36 / ATCC MYA-646 / CBS 7987 / NCPF 3949 / NRRL Y-17841)</name>
    <name type="common">Yeast</name>
    <dbReference type="NCBI Taxonomy" id="573826"/>
    <lineage>
        <taxon>Eukaryota</taxon>
        <taxon>Fungi</taxon>
        <taxon>Dikarya</taxon>
        <taxon>Ascomycota</taxon>
        <taxon>Saccharomycotina</taxon>
        <taxon>Pichiomycetes</taxon>
        <taxon>Debaryomycetaceae</taxon>
        <taxon>Candida/Lodderomyces clade</taxon>
        <taxon>Candida</taxon>
    </lineage>
</organism>
<evidence type="ECO:0000256" key="1">
    <source>
        <dbReference type="SAM" id="MobiDB-lite"/>
    </source>
</evidence>
<dbReference type="KEGG" id="cdu:CD36_86520"/>
<evidence type="ECO:0000313" key="2">
    <source>
        <dbReference type="CGD" id="CAL0000165443"/>
    </source>
</evidence>
<accession>B9WEN6</accession>
<evidence type="ECO:0000313" key="4">
    <source>
        <dbReference type="Proteomes" id="UP000002605"/>
    </source>
</evidence>
<dbReference type="eggNOG" id="ENOG502SAHB">
    <property type="taxonomic scope" value="Eukaryota"/>
</dbReference>
<evidence type="ECO:0000313" key="3">
    <source>
        <dbReference type="EMBL" id="CAX43148.1"/>
    </source>
</evidence>
<keyword evidence="4" id="KW-1185">Reference proteome</keyword>
<gene>
    <name evidence="2" type="ordered locus">Cd36_86520</name>
    <name evidence="3" type="ORF">CD36_86520</name>
</gene>
<feature type="compositionally biased region" description="Basic and acidic residues" evidence="1">
    <location>
        <begin position="54"/>
        <end position="65"/>
    </location>
</feature>
<feature type="compositionally biased region" description="Polar residues" evidence="1">
    <location>
        <begin position="1"/>
        <end position="11"/>
    </location>
</feature>
<dbReference type="OrthoDB" id="2567806at2759"/>
<dbReference type="Pfam" id="PF17110">
    <property type="entry name" value="TFB6"/>
    <property type="match status" value="1"/>
</dbReference>
<dbReference type="EMBL" id="FM992690">
    <property type="protein sequence ID" value="CAX43148.1"/>
    <property type="molecule type" value="Genomic_DNA"/>
</dbReference>
<feature type="region of interest" description="Disordered" evidence="1">
    <location>
        <begin position="1"/>
        <end position="92"/>
    </location>
</feature>
<dbReference type="InterPro" id="IPR031349">
    <property type="entry name" value="Tfb6"/>
</dbReference>
<feature type="compositionally biased region" description="Polar residues" evidence="1">
    <location>
        <begin position="23"/>
        <end position="35"/>
    </location>
</feature>
<reference evidence="3 4" key="1">
    <citation type="journal article" date="2009" name="Genome Res.">
        <title>Comparative genomics of the fungal pathogens Candida dubliniensis and Candida albicans.</title>
        <authorList>
            <person name="Jackson A.P."/>
            <person name="Gamble J.A."/>
            <person name="Yeomans T."/>
            <person name="Moran G.P."/>
            <person name="Saunders D."/>
            <person name="Harris D."/>
            <person name="Aslett M."/>
            <person name="Barrell J.F."/>
            <person name="Butler G."/>
            <person name="Citiulo F."/>
            <person name="Coleman D.C."/>
            <person name="de Groot P.W.J."/>
            <person name="Goodwin T.J."/>
            <person name="Quail M.A."/>
            <person name="McQuillan J."/>
            <person name="Munro C.A."/>
            <person name="Pain A."/>
            <person name="Poulter R.T."/>
            <person name="Rajandream M.A."/>
            <person name="Renauld H."/>
            <person name="Spiering M.J."/>
            <person name="Tivey A."/>
            <person name="Gow N.A.R."/>
            <person name="Barrell B."/>
            <person name="Sullivan D.J."/>
            <person name="Berriman M."/>
        </authorList>
    </citation>
    <scope>NUCLEOTIDE SEQUENCE [LARGE SCALE GENOMIC DNA]</scope>
    <source>
        <strain evidence="4">CD36 / ATCC MYA-646 / CBS 7987 / NCPF 3949 / NRRL Y-17841</strain>
    </source>
</reference>
<sequence>MDIDNTNDISSPPTPIHPAPNEELTNGVPTNTLLADSNIDLNPDLYEEEEMQVEDSKDNSNDKGLPKNSTNDALLPPQSEGTSNNDVNGAITNADSDLEDVEINQLHQITLPFIESYQLLKQDFHNTLTNLNSTQITSAQQSKLINYIDETLLQIQRKFIKQQTESEISYSLIHLLQELSTVISVIWVSIQQKSVLYGQIEYYIKILGDLEDYVNNYKTLFNESWSNNNNLHINMQNLVIFFKFWQKIDLQLSFLIDGYNIVLNNDNQQTKLIKMNVTELTRLLPIVTRLRIAIISKIDAIRIRLKRNQESNSDNVATSNILTIFELEISRLFEGILERS</sequence>